<feature type="non-terminal residue" evidence="2">
    <location>
        <position position="114"/>
    </location>
</feature>
<feature type="compositionally biased region" description="Acidic residues" evidence="1">
    <location>
        <begin position="28"/>
        <end position="42"/>
    </location>
</feature>
<feature type="non-terminal residue" evidence="2">
    <location>
        <position position="1"/>
    </location>
</feature>
<proteinExistence type="predicted"/>
<dbReference type="AlphaFoldDB" id="A0A9W4X8I5"/>
<dbReference type="Proteomes" id="UP001153678">
    <property type="component" value="Unassembled WGS sequence"/>
</dbReference>
<gene>
    <name evidence="2" type="ORF">FWILDA_LOCUS16417</name>
</gene>
<dbReference type="EMBL" id="CAMKVN010010476">
    <property type="protein sequence ID" value="CAI2194122.1"/>
    <property type="molecule type" value="Genomic_DNA"/>
</dbReference>
<evidence type="ECO:0000256" key="1">
    <source>
        <dbReference type="SAM" id="MobiDB-lite"/>
    </source>
</evidence>
<organism evidence="2 3">
    <name type="scientific">Funneliformis geosporum</name>
    <dbReference type="NCBI Taxonomy" id="1117311"/>
    <lineage>
        <taxon>Eukaryota</taxon>
        <taxon>Fungi</taxon>
        <taxon>Fungi incertae sedis</taxon>
        <taxon>Mucoromycota</taxon>
        <taxon>Glomeromycotina</taxon>
        <taxon>Glomeromycetes</taxon>
        <taxon>Glomerales</taxon>
        <taxon>Glomeraceae</taxon>
        <taxon>Funneliformis</taxon>
    </lineage>
</organism>
<reference evidence="2" key="1">
    <citation type="submission" date="2022-08" db="EMBL/GenBank/DDBJ databases">
        <authorList>
            <person name="Kallberg Y."/>
            <person name="Tangrot J."/>
            <person name="Rosling A."/>
        </authorList>
    </citation>
    <scope>NUCLEOTIDE SEQUENCE</scope>
    <source>
        <strain evidence="2">Wild A</strain>
    </source>
</reference>
<name>A0A9W4X8I5_9GLOM</name>
<sequence>NKEIPEEMPNELEGSGDNSEEGMLNELESSDENNSEGGGEEEILNIFDDNEGNLWDDEEDTSEILTEDVSQQLKNLKTEFELKYRQIPAIKYNRKCTVYEYLMKTEINNVKKIV</sequence>
<protein>
    <submittedName>
        <fullName evidence="2">11817_t:CDS:1</fullName>
    </submittedName>
</protein>
<evidence type="ECO:0000313" key="3">
    <source>
        <dbReference type="Proteomes" id="UP001153678"/>
    </source>
</evidence>
<comment type="caution">
    <text evidence="2">The sequence shown here is derived from an EMBL/GenBank/DDBJ whole genome shotgun (WGS) entry which is preliminary data.</text>
</comment>
<accession>A0A9W4X8I5</accession>
<feature type="region of interest" description="Disordered" evidence="1">
    <location>
        <begin position="1"/>
        <end position="42"/>
    </location>
</feature>
<keyword evidence="3" id="KW-1185">Reference proteome</keyword>
<feature type="compositionally biased region" description="Acidic residues" evidence="1">
    <location>
        <begin position="1"/>
        <end position="10"/>
    </location>
</feature>
<evidence type="ECO:0000313" key="2">
    <source>
        <dbReference type="EMBL" id="CAI2194122.1"/>
    </source>
</evidence>